<keyword evidence="9" id="KW-0828">Tyrosine catabolism</keyword>
<dbReference type="GO" id="GO:0006559">
    <property type="term" value="P:L-phenylalanine catabolic process"/>
    <property type="evidence" value="ECO:0007669"/>
    <property type="project" value="UniProtKB-UniPathway"/>
</dbReference>
<dbReference type="InterPro" id="IPR005959">
    <property type="entry name" value="Fumarylacetoacetase"/>
</dbReference>
<organism evidence="17 18">
    <name type="scientific">Streptomyces dioscori</name>
    <dbReference type="NCBI Taxonomy" id="2109333"/>
    <lineage>
        <taxon>Bacteria</taxon>
        <taxon>Bacillati</taxon>
        <taxon>Actinomycetota</taxon>
        <taxon>Actinomycetes</taxon>
        <taxon>Kitasatosporales</taxon>
        <taxon>Streptomycetaceae</taxon>
        <taxon>Streptomyces</taxon>
        <taxon>Streptomyces aurantiacus group</taxon>
    </lineage>
</organism>
<dbReference type="AlphaFoldDB" id="A0A2P8PXV2"/>
<dbReference type="OrthoDB" id="3766879at2"/>
<evidence type="ECO:0000256" key="13">
    <source>
        <dbReference type="PIRSR" id="PIRSR605959-3"/>
    </source>
</evidence>
<dbReference type="SUPFAM" id="SSF56529">
    <property type="entry name" value="FAH"/>
    <property type="match status" value="1"/>
</dbReference>
<dbReference type="Gene3D" id="3.90.850.10">
    <property type="entry name" value="Fumarylacetoacetase-like, C-terminal domain"/>
    <property type="match status" value="1"/>
</dbReference>
<keyword evidence="10" id="KW-0585">Phenylalanine catabolism</keyword>
<dbReference type="NCBIfam" id="TIGR01266">
    <property type="entry name" value="fum_ac_acetase"/>
    <property type="match status" value="1"/>
</dbReference>
<feature type="binding site" evidence="13">
    <location>
        <position position="241"/>
    </location>
    <ligand>
        <name>Mg(2+)</name>
        <dbReference type="ChEBI" id="CHEBI:18420"/>
    </ligand>
</feature>
<feature type="binding site" evidence="12">
    <location>
        <position position="149"/>
    </location>
    <ligand>
        <name>substrate</name>
    </ligand>
</feature>
<feature type="compositionally biased region" description="Gly residues" evidence="14">
    <location>
        <begin position="35"/>
        <end position="44"/>
    </location>
</feature>
<evidence type="ECO:0000256" key="11">
    <source>
        <dbReference type="PIRSR" id="PIRSR605959-1"/>
    </source>
</evidence>
<dbReference type="Pfam" id="PF09298">
    <property type="entry name" value="FAA_hydrolase_N"/>
    <property type="match status" value="1"/>
</dbReference>
<dbReference type="InterPro" id="IPR036462">
    <property type="entry name" value="Fumarylacetoacetase_N_sf"/>
</dbReference>
<feature type="domain" description="Fumarylacetoacetase N-terminal" evidence="16">
    <location>
        <begin position="15"/>
        <end position="125"/>
    </location>
</feature>
<keyword evidence="5 13" id="KW-0479">Metal-binding</keyword>
<comment type="caution">
    <text evidence="17">The sequence shown here is derived from an EMBL/GenBank/DDBJ whole genome shotgun (WGS) entry which is preliminary data.</text>
</comment>
<evidence type="ECO:0000256" key="7">
    <source>
        <dbReference type="ARBA" id="ARBA00022837"/>
    </source>
</evidence>
<evidence type="ECO:0000313" key="17">
    <source>
        <dbReference type="EMBL" id="PSM38822.1"/>
    </source>
</evidence>
<dbReference type="GO" id="GO:0046872">
    <property type="term" value="F:metal ion binding"/>
    <property type="evidence" value="ECO:0007669"/>
    <property type="project" value="UniProtKB-KW"/>
</dbReference>
<sequence>MPPFDVPEGDPFGPHNLPYGVFSLNNSPDGSPEGSSGGSSGGAGRRSVGVRLGDHVLDAGAAAVELGSPYAALLARPTLNPLLAAGRTAWSDVRRALTAWVTVPAHRETVAPLMHPLSEVTLHLPFEVADYVDFYASENHARNVGRIFRPDAEDSLTPNWKHLPIGYHGRSGTVVVSGTDVVRPSGQRKAPADPAPVFGPSVRLDIEAEVGFVVGTPSPMGTPVALSDFRDHVFGLCLLNDWSARDLQAWEYVPLGPFLGKSFATSVSAWITPLDALEDARVAPPARTHPLLPYLDDTTEDASEDPGGYDLRISVAVNGHVVSEPPFSTMYWTAAQQLAHMTVNGASLRTGDLYGSGTVSGASDDERGSLLELTWNGRDTLELPTGKRTFLEDADVVTLTAWAPGPHGTRVGLGEVTGRVVPTA</sequence>
<protein>
    <recommendedName>
        <fullName evidence="4">fumarylacetoacetase</fullName>
        <ecNumber evidence="4">3.7.1.2</ecNumber>
    </recommendedName>
</protein>
<comment type="cofactor">
    <cofactor evidence="1 13">
        <name>Ca(2+)</name>
        <dbReference type="ChEBI" id="CHEBI:29108"/>
    </cofactor>
</comment>
<reference evidence="17 18" key="1">
    <citation type="submission" date="2018-03" db="EMBL/GenBank/DDBJ databases">
        <title>Streptomyces dioscori sp. nov., a novel endophytic actinobacterium isolated from bulbil of Dioscorea bulbifera L.</title>
        <authorList>
            <person name="Zhikuan W."/>
        </authorList>
    </citation>
    <scope>NUCLEOTIDE SEQUENCE [LARGE SCALE GENOMIC DNA]</scope>
    <source>
        <strain evidence="17 18">A217</strain>
    </source>
</reference>
<keyword evidence="18" id="KW-1185">Reference proteome</keyword>
<dbReference type="EMBL" id="PYBJ01000028">
    <property type="protein sequence ID" value="PSM38822.1"/>
    <property type="molecule type" value="Genomic_DNA"/>
</dbReference>
<evidence type="ECO:0000256" key="3">
    <source>
        <dbReference type="ARBA" id="ARBA00004782"/>
    </source>
</evidence>
<feature type="binding site" evidence="13">
    <location>
        <position position="209"/>
    </location>
    <ligand>
        <name>Ca(2+)</name>
        <dbReference type="ChEBI" id="CHEBI:29108"/>
    </ligand>
</feature>
<feature type="active site" description="Proton acceptor" evidence="11">
    <location>
        <position position="140"/>
    </location>
</feature>
<feature type="binding site" evidence="12">
    <location>
        <position position="252"/>
    </location>
    <ligand>
        <name>substrate</name>
    </ligand>
</feature>
<dbReference type="InterPro" id="IPR015377">
    <property type="entry name" value="Fumarylacetoacetase_N"/>
</dbReference>
<evidence type="ECO:0000256" key="6">
    <source>
        <dbReference type="ARBA" id="ARBA00022801"/>
    </source>
</evidence>
<name>A0A2P8PXV2_9ACTN</name>
<feature type="binding site" evidence="12">
    <location>
        <position position="248"/>
    </location>
    <ligand>
        <name>substrate</name>
    </ligand>
</feature>
<feature type="binding site" evidence="13">
    <location>
        <position position="207"/>
    </location>
    <ligand>
        <name>Ca(2+)</name>
        <dbReference type="ChEBI" id="CHEBI:29108"/>
    </ligand>
</feature>
<feature type="domain" description="Fumarylacetoacetase-like C-terminal" evidence="15">
    <location>
        <begin position="132"/>
        <end position="421"/>
    </location>
</feature>
<dbReference type="InterPro" id="IPR011234">
    <property type="entry name" value="Fumarylacetoacetase-like_C"/>
</dbReference>
<feature type="region of interest" description="Disordered" evidence="14">
    <location>
        <begin position="1"/>
        <end position="47"/>
    </location>
</feature>
<gene>
    <name evidence="17" type="primary">fahA</name>
    <name evidence="17" type="ORF">C6Y14_35210</name>
</gene>
<dbReference type="GO" id="GO:0006572">
    <property type="term" value="P:L-tyrosine catabolic process"/>
    <property type="evidence" value="ECO:0007669"/>
    <property type="project" value="UniProtKB-KW"/>
</dbReference>
<comment type="pathway">
    <text evidence="3">Amino-acid degradation; L-phenylalanine degradation; acetoacetate and fumarate from L-phenylalanine: step 6/6.</text>
</comment>
<dbReference type="PANTHER" id="PTHR43069">
    <property type="entry name" value="FUMARYLACETOACETASE"/>
    <property type="match status" value="1"/>
</dbReference>
<dbReference type="Gene3D" id="2.30.30.230">
    <property type="entry name" value="Fumarylacetoacetase, N-terminal domain"/>
    <property type="match status" value="1"/>
</dbReference>
<dbReference type="InterPro" id="IPR036663">
    <property type="entry name" value="Fumarylacetoacetase_C_sf"/>
</dbReference>
<feature type="binding site" evidence="13">
    <location>
        <position position="133"/>
    </location>
    <ligand>
        <name>Ca(2+)</name>
        <dbReference type="ChEBI" id="CHEBI:29108"/>
    </ligand>
</feature>
<feature type="binding site" evidence="13">
    <location>
        <position position="241"/>
    </location>
    <ligand>
        <name>Ca(2+)</name>
        <dbReference type="ChEBI" id="CHEBI:29108"/>
    </ligand>
</feature>
<accession>A0A2P8PXV2</accession>
<dbReference type="PANTHER" id="PTHR43069:SF2">
    <property type="entry name" value="FUMARYLACETOACETASE"/>
    <property type="match status" value="1"/>
</dbReference>
<evidence type="ECO:0000259" key="16">
    <source>
        <dbReference type="Pfam" id="PF09298"/>
    </source>
</evidence>
<evidence type="ECO:0000259" key="15">
    <source>
        <dbReference type="Pfam" id="PF01557"/>
    </source>
</evidence>
<evidence type="ECO:0000256" key="8">
    <source>
        <dbReference type="ARBA" id="ARBA00022842"/>
    </source>
</evidence>
<keyword evidence="8 13" id="KW-0460">Magnesium</keyword>
<dbReference type="RefSeq" id="WP_107020937.1">
    <property type="nucleotide sequence ID" value="NZ_KZ679054.1"/>
</dbReference>
<dbReference type="Proteomes" id="UP000240429">
    <property type="component" value="Unassembled WGS sequence"/>
</dbReference>
<evidence type="ECO:0000256" key="4">
    <source>
        <dbReference type="ARBA" id="ARBA00012094"/>
    </source>
</evidence>
<feature type="binding site" evidence="12">
    <location>
        <position position="358"/>
    </location>
    <ligand>
        <name>substrate</name>
    </ligand>
</feature>
<dbReference type="Pfam" id="PF01557">
    <property type="entry name" value="FAA_hydrolase"/>
    <property type="match status" value="1"/>
</dbReference>
<comment type="cofactor">
    <cofactor evidence="2 13">
        <name>Mg(2+)</name>
        <dbReference type="ChEBI" id="CHEBI:18420"/>
    </cofactor>
</comment>
<evidence type="ECO:0000256" key="10">
    <source>
        <dbReference type="ARBA" id="ARBA00023232"/>
    </source>
</evidence>
<dbReference type="EC" id="3.7.1.2" evidence="4"/>
<dbReference type="SUPFAM" id="SSF63433">
    <property type="entry name" value="Fumarylacetoacetate hydrolase, FAH, N-terminal domain"/>
    <property type="match status" value="1"/>
</dbReference>
<feature type="binding site" evidence="13">
    <location>
        <position position="265"/>
    </location>
    <ligand>
        <name>Mg(2+)</name>
        <dbReference type="ChEBI" id="CHEBI:18420"/>
    </ligand>
</feature>
<evidence type="ECO:0000256" key="12">
    <source>
        <dbReference type="PIRSR" id="PIRSR605959-2"/>
    </source>
</evidence>
<evidence type="ECO:0000256" key="14">
    <source>
        <dbReference type="SAM" id="MobiDB-lite"/>
    </source>
</evidence>
<feature type="binding site" evidence="12">
    <location>
        <position position="135"/>
    </location>
    <ligand>
        <name>substrate</name>
    </ligand>
</feature>
<dbReference type="UniPathway" id="UPA00139">
    <property type="reaction ID" value="UER00341"/>
</dbReference>
<evidence type="ECO:0000313" key="18">
    <source>
        <dbReference type="Proteomes" id="UP000240429"/>
    </source>
</evidence>
<proteinExistence type="predicted"/>
<dbReference type="GO" id="GO:1902000">
    <property type="term" value="P:homogentisate catabolic process"/>
    <property type="evidence" value="ECO:0007669"/>
    <property type="project" value="TreeGrafter"/>
</dbReference>
<evidence type="ECO:0000256" key="5">
    <source>
        <dbReference type="ARBA" id="ARBA00022723"/>
    </source>
</evidence>
<evidence type="ECO:0000256" key="1">
    <source>
        <dbReference type="ARBA" id="ARBA00001913"/>
    </source>
</evidence>
<feature type="binding site" evidence="13">
    <location>
        <position position="261"/>
    </location>
    <ligand>
        <name>Mg(2+)</name>
        <dbReference type="ChEBI" id="CHEBI:18420"/>
    </ligand>
</feature>
<keyword evidence="7 13" id="KW-0106">Calcium</keyword>
<dbReference type="GO" id="GO:0004334">
    <property type="term" value="F:fumarylacetoacetase activity"/>
    <property type="evidence" value="ECO:0007669"/>
    <property type="project" value="UniProtKB-EC"/>
</dbReference>
<evidence type="ECO:0000256" key="2">
    <source>
        <dbReference type="ARBA" id="ARBA00001946"/>
    </source>
</evidence>
<keyword evidence="6" id="KW-0378">Hydrolase</keyword>
<evidence type="ECO:0000256" key="9">
    <source>
        <dbReference type="ARBA" id="ARBA00022878"/>
    </source>
</evidence>
<dbReference type="FunFam" id="3.90.850.10:FF:000011">
    <property type="entry name" value="Fumarylacetoacetase"/>
    <property type="match status" value="1"/>
</dbReference>